<dbReference type="Pfam" id="PF00232">
    <property type="entry name" value="Glyco_hydro_1"/>
    <property type="match status" value="1"/>
</dbReference>
<gene>
    <name evidence="8" type="ORF">SH580_05195</name>
</gene>
<dbReference type="PRINTS" id="PR00131">
    <property type="entry name" value="GLHYDRLASE1"/>
</dbReference>
<organism evidence="8 9">
    <name type="scientific">Coraliomargarita algicola</name>
    <dbReference type="NCBI Taxonomy" id="3092156"/>
    <lineage>
        <taxon>Bacteria</taxon>
        <taxon>Pseudomonadati</taxon>
        <taxon>Verrucomicrobiota</taxon>
        <taxon>Opitutia</taxon>
        <taxon>Puniceicoccales</taxon>
        <taxon>Coraliomargaritaceae</taxon>
        <taxon>Coraliomargarita</taxon>
    </lineage>
</organism>
<evidence type="ECO:0000256" key="4">
    <source>
        <dbReference type="ARBA" id="ARBA00023277"/>
    </source>
</evidence>
<reference evidence="8 9" key="1">
    <citation type="submission" date="2023-11" db="EMBL/GenBank/DDBJ databases">
        <title>Coraliomargarita sp. nov., isolated from marine algae.</title>
        <authorList>
            <person name="Lee J.K."/>
            <person name="Baek J.H."/>
            <person name="Kim J.M."/>
            <person name="Choi D.G."/>
            <person name="Jeon C.O."/>
        </authorList>
    </citation>
    <scope>NUCLEOTIDE SEQUENCE [LARGE SCALE GENOMIC DNA]</scope>
    <source>
        <strain evidence="8 9">J2-16</strain>
    </source>
</reference>
<dbReference type="Gene3D" id="3.20.20.80">
    <property type="entry name" value="Glycosidases"/>
    <property type="match status" value="1"/>
</dbReference>
<accession>A0ABZ0RPQ2</accession>
<evidence type="ECO:0000256" key="5">
    <source>
        <dbReference type="ARBA" id="ARBA00023295"/>
    </source>
</evidence>
<dbReference type="PANTHER" id="PTHR10353:SF36">
    <property type="entry name" value="LP05116P"/>
    <property type="match status" value="1"/>
</dbReference>
<evidence type="ECO:0000256" key="6">
    <source>
        <dbReference type="ARBA" id="ARBA00023326"/>
    </source>
</evidence>
<protein>
    <recommendedName>
        <fullName evidence="7">Beta-glucosidase</fullName>
        <ecNumber evidence="7">3.2.1.21</ecNumber>
    </recommendedName>
</protein>
<dbReference type="SUPFAM" id="SSF51445">
    <property type="entry name" value="(Trans)glycosidases"/>
    <property type="match status" value="1"/>
</dbReference>
<keyword evidence="9" id="KW-1185">Reference proteome</keyword>
<keyword evidence="2 7" id="KW-0378">Hydrolase</keyword>
<keyword evidence="5 7" id="KW-0326">Glycosidase</keyword>
<comment type="similarity">
    <text evidence="1 7">Belongs to the glycosyl hydrolase 1 family.</text>
</comment>
<dbReference type="Proteomes" id="UP001324993">
    <property type="component" value="Chromosome"/>
</dbReference>
<evidence type="ECO:0000256" key="3">
    <source>
        <dbReference type="ARBA" id="ARBA00023001"/>
    </source>
</evidence>
<evidence type="ECO:0000313" key="9">
    <source>
        <dbReference type="Proteomes" id="UP001324993"/>
    </source>
</evidence>
<dbReference type="NCBIfam" id="TIGR03356">
    <property type="entry name" value="BGL"/>
    <property type="match status" value="1"/>
</dbReference>
<dbReference type="RefSeq" id="WP_319833952.1">
    <property type="nucleotide sequence ID" value="NZ_CP138858.1"/>
</dbReference>
<evidence type="ECO:0000256" key="7">
    <source>
        <dbReference type="RuleBase" id="RU361175"/>
    </source>
</evidence>
<dbReference type="GO" id="GO:0008422">
    <property type="term" value="F:beta-glucosidase activity"/>
    <property type="evidence" value="ECO:0007669"/>
    <property type="project" value="UniProtKB-EC"/>
</dbReference>
<keyword evidence="6" id="KW-0624">Polysaccharide degradation</keyword>
<keyword evidence="4" id="KW-0119">Carbohydrate metabolism</keyword>
<dbReference type="InterPro" id="IPR017736">
    <property type="entry name" value="Glyco_hydro_1_beta-glucosidase"/>
</dbReference>
<evidence type="ECO:0000256" key="1">
    <source>
        <dbReference type="ARBA" id="ARBA00010838"/>
    </source>
</evidence>
<sequence length="476" mass="54388">MNSNTHTDSRYTFPENFMWGVAAAAPQIEGAAYEDGKGESVWDAYAKIPGKIKNGDNLDQACDHYHRFPEDFKLMRELGIKDYRLSIAWPRIFPNGDGDINQAGLDFYHRLFDSMETNGITPWVTCFHWDLPQSLETRFGGWRSRKTVDAFAHYAETIVKAFGSRVKNWFTINEIVAFTRRAYGMERNAPGIVCDTKTINQTYHHALLCHGHAVQAVRQYGQPGSRVGLVDNPLVPIPITDSKADIQAARACFAEDSRRVLDPLYRGEYTADYIKEYGAENLPDVQAGDFDLITEPCDLIGLNIYWGYYVRADAEGKPERVPFPPDYPAASVDWLKITPESLYWGPRHIRDIYGEQTIYIAENGCGYHDEPLNEKGECLDLQRRDLIRNYLKELHRAIQDGVDVQGYFLWSFMDNFEWGEGYGIRFGITHMDYTTLKRTPKLSAYWYAEVIRNNALYHGENSQSATARTELSALAT</sequence>
<dbReference type="EC" id="3.2.1.21" evidence="7"/>
<dbReference type="InterPro" id="IPR001360">
    <property type="entry name" value="Glyco_hydro_1"/>
</dbReference>
<evidence type="ECO:0000256" key="2">
    <source>
        <dbReference type="ARBA" id="ARBA00022801"/>
    </source>
</evidence>
<dbReference type="EMBL" id="CP138858">
    <property type="protein sequence ID" value="WPJ97101.1"/>
    <property type="molecule type" value="Genomic_DNA"/>
</dbReference>
<proteinExistence type="inferred from homology"/>
<keyword evidence="3" id="KW-0136">Cellulose degradation</keyword>
<dbReference type="InterPro" id="IPR017853">
    <property type="entry name" value="GH"/>
</dbReference>
<dbReference type="PANTHER" id="PTHR10353">
    <property type="entry name" value="GLYCOSYL HYDROLASE"/>
    <property type="match status" value="1"/>
</dbReference>
<name>A0ABZ0RPQ2_9BACT</name>
<comment type="catalytic activity">
    <reaction evidence="7">
        <text>Hydrolysis of terminal, non-reducing beta-D-glucosyl residues with release of beta-D-glucose.</text>
        <dbReference type="EC" id="3.2.1.21"/>
    </reaction>
</comment>
<evidence type="ECO:0000313" key="8">
    <source>
        <dbReference type="EMBL" id="WPJ97101.1"/>
    </source>
</evidence>